<dbReference type="SUPFAM" id="SSF53800">
    <property type="entry name" value="Chelatase"/>
    <property type="match status" value="1"/>
</dbReference>
<dbReference type="GO" id="GO:0016852">
    <property type="term" value="F:sirohydrochlorin cobaltochelatase activity"/>
    <property type="evidence" value="ECO:0007669"/>
    <property type="project" value="InterPro"/>
</dbReference>
<feature type="binding site" evidence="2">
    <location>
        <position position="144"/>
    </location>
    <ligand>
        <name>Co(2+)</name>
        <dbReference type="ChEBI" id="CHEBI:48828"/>
    </ligand>
</feature>
<dbReference type="Proteomes" id="UP000184263">
    <property type="component" value="Unassembled WGS sequence"/>
</dbReference>
<sequence length="259" mass="28529">MKKAILFASFGVANEQARHSCIDAAAQRLQAAYPDVEVRQAYTSVFIKKKLAAQGIHVDSLPEALERLLADGFTHVVIQPGYLTAGEEYEKKVIQVATGFQQRFVQLGVSRPIMEKNADGADVLAAVQEMFSLSHDEELVLVGHGSPHQHNPAYENLQDLADKTGFPLHVGVIEPTDTPSFADVLARLEGKGVRKVLLAPLLLSGGSHVSEDIAGDEPESWLCRLQAAGITVRTRLKGMGEYPVFQDLYVKRLQEWEWD</sequence>
<dbReference type="GO" id="GO:0019251">
    <property type="term" value="P:anaerobic cobalamin biosynthetic process"/>
    <property type="evidence" value="ECO:0007669"/>
    <property type="project" value="InterPro"/>
</dbReference>
<dbReference type="Pfam" id="PF06180">
    <property type="entry name" value="CbiK"/>
    <property type="match status" value="1"/>
</dbReference>
<reference evidence="3 4" key="1">
    <citation type="submission" date="2016-11" db="EMBL/GenBank/DDBJ databases">
        <authorList>
            <person name="Jaros S."/>
            <person name="Januszkiewicz K."/>
            <person name="Wedrychowicz H."/>
        </authorList>
    </citation>
    <scope>NUCLEOTIDE SEQUENCE [LARGE SCALE GENOMIC DNA]</scope>
    <source>
        <strain evidence="3 4">HD4</strain>
    </source>
</reference>
<dbReference type="GO" id="GO:0046872">
    <property type="term" value="F:metal ion binding"/>
    <property type="evidence" value="ECO:0007669"/>
    <property type="project" value="UniProtKB-KW"/>
</dbReference>
<evidence type="ECO:0000256" key="2">
    <source>
        <dbReference type="PIRSR" id="PIRSR033579-3"/>
    </source>
</evidence>
<dbReference type="OrthoDB" id="9770331at2"/>
<dbReference type="AlphaFoldDB" id="A0A1M6UFA6"/>
<gene>
    <name evidence="3" type="ORF">SAMN05216582_11233</name>
</gene>
<organism evidence="3 4">
    <name type="scientific">Selenomonas ruminantium</name>
    <dbReference type="NCBI Taxonomy" id="971"/>
    <lineage>
        <taxon>Bacteria</taxon>
        <taxon>Bacillati</taxon>
        <taxon>Bacillota</taxon>
        <taxon>Negativicutes</taxon>
        <taxon>Selenomonadales</taxon>
        <taxon>Selenomonadaceae</taxon>
        <taxon>Selenomonas</taxon>
    </lineage>
</organism>
<dbReference type="InterPro" id="IPR010388">
    <property type="entry name" value="Anaerobic_Co-chelatase"/>
</dbReference>
<dbReference type="EMBL" id="FRBC01000012">
    <property type="protein sequence ID" value="SHK67841.1"/>
    <property type="molecule type" value="Genomic_DNA"/>
</dbReference>
<dbReference type="RefSeq" id="WP_073089652.1">
    <property type="nucleotide sequence ID" value="NZ_FRBC01000012.1"/>
</dbReference>
<proteinExistence type="predicted"/>
<dbReference type="Gene3D" id="3.40.50.1400">
    <property type="match status" value="2"/>
</dbReference>
<evidence type="ECO:0000313" key="3">
    <source>
        <dbReference type="EMBL" id="SHK67841.1"/>
    </source>
</evidence>
<protein>
    <submittedName>
        <fullName evidence="3">Anaerobic cobaltochelatase</fullName>
    </submittedName>
</protein>
<evidence type="ECO:0000256" key="1">
    <source>
        <dbReference type="PIRSR" id="PIRSR033579-1"/>
    </source>
</evidence>
<feature type="binding site" evidence="2">
    <location>
        <position position="208"/>
    </location>
    <ligand>
        <name>Co(2+)</name>
        <dbReference type="ChEBI" id="CHEBI:48828"/>
    </ligand>
</feature>
<keyword evidence="2" id="KW-0170">Cobalt</keyword>
<name>A0A1M6UFA6_SELRU</name>
<feature type="active site" description="Proton acceptor" evidence="1">
    <location>
        <position position="144"/>
    </location>
</feature>
<keyword evidence="2" id="KW-0479">Metal-binding</keyword>
<dbReference type="PIRSF" id="PIRSF033579">
    <property type="entry name" value="Anaer_Co_chel"/>
    <property type="match status" value="1"/>
</dbReference>
<accession>A0A1M6UFA6</accession>
<evidence type="ECO:0000313" key="4">
    <source>
        <dbReference type="Proteomes" id="UP000184263"/>
    </source>
</evidence>
<feature type="binding site" evidence="2">
    <location>
        <position position="174"/>
    </location>
    <ligand>
        <name>Co(2+)</name>
        <dbReference type="ChEBI" id="CHEBI:48828"/>
    </ligand>
</feature>